<keyword evidence="9 11" id="KW-0472">Membrane</keyword>
<reference evidence="12 13" key="1">
    <citation type="submission" date="2019-10" db="EMBL/GenBank/DDBJ databases">
        <title>Actinomadura rubteroloni sp. nov. and Actinomadura macrotermitis sp. nov., isolated from the gut of fungus growing-termite Macrotermes natalensis.</title>
        <authorList>
            <person name="Benndorf R."/>
            <person name="Martin K."/>
            <person name="Kuefner M."/>
            <person name="De Beer W."/>
            <person name="Kaster A.-K."/>
            <person name="Vollmers J."/>
            <person name="Poulsen M."/>
            <person name="Beemelmanns C."/>
        </authorList>
    </citation>
    <scope>NUCLEOTIDE SEQUENCE [LARGE SCALE GENOMIC DNA]</scope>
    <source>
        <strain evidence="12 13">RB68</strain>
    </source>
</reference>
<feature type="transmembrane region" description="Helical" evidence="11">
    <location>
        <begin position="169"/>
        <end position="189"/>
    </location>
</feature>
<dbReference type="InterPro" id="IPR004670">
    <property type="entry name" value="NhaA"/>
</dbReference>
<evidence type="ECO:0000313" key="12">
    <source>
        <dbReference type="EMBL" id="MQY05470.1"/>
    </source>
</evidence>
<dbReference type="AlphaFoldDB" id="A0A7K0BWB4"/>
<sequence length="409" mass="43329">MPRPTASWPFRPTARYSRNLAEALRTETVGGIIMLAATIAALIWANTPWSDAYERLRSYEISPEWLHLEHMDLQHWASGGLLALFFFMAGLELREELTHGELRDPRDAALPVIAAVSGVVFPALVFLMVSAGVDGALRGWAVPTATDIAFALAVLAVTFSSCPAPLRAFLLTLAVVDDLIAITIIALFYSGSLNLLPLLAGVALIAVYGVLQARGVRSPWIYAPVALLAWYCVQRSGIHATVAGVALGMLTSSREPPDGRPTNAERADHVLRPFSAGFAVPVFAFLSAGVALGGAALTGVLQDRVALGVIAGLVIGKFVGVLGGAWTAVRLGLATLGEELRWREIAGVAMLAGVGFTVSLLIGGLAYPDPAQFERVTTAVLIASVLASAAAAVTFRRRVRERAREDATN</sequence>
<dbReference type="Gene3D" id="1.20.1530.10">
    <property type="entry name" value="Na+/H+ antiporter like domain"/>
    <property type="match status" value="1"/>
</dbReference>
<feature type="transmembrane region" description="Helical" evidence="11">
    <location>
        <begin position="345"/>
        <end position="367"/>
    </location>
</feature>
<feature type="transmembrane region" description="Helical" evidence="11">
    <location>
        <begin position="276"/>
        <end position="301"/>
    </location>
</feature>
<dbReference type="PANTHER" id="PTHR30341">
    <property type="entry name" value="SODIUM ION/PROTON ANTIPORTER NHAA-RELATED"/>
    <property type="match status" value="1"/>
</dbReference>
<keyword evidence="7 11" id="KW-0915">Sodium</keyword>
<keyword evidence="4 11" id="KW-1003">Cell membrane</keyword>
<evidence type="ECO:0000256" key="5">
    <source>
        <dbReference type="ARBA" id="ARBA00022692"/>
    </source>
</evidence>
<evidence type="ECO:0000256" key="4">
    <source>
        <dbReference type="ARBA" id="ARBA00022475"/>
    </source>
</evidence>
<feature type="transmembrane region" description="Helical" evidence="11">
    <location>
        <begin position="28"/>
        <end position="45"/>
    </location>
</feature>
<feature type="transmembrane region" description="Helical" evidence="11">
    <location>
        <begin position="373"/>
        <end position="395"/>
    </location>
</feature>
<accession>A0A7K0BWB4</accession>
<dbReference type="InterPro" id="IPR023171">
    <property type="entry name" value="Na/H_antiporter_dom_sf"/>
</dbReference>
<feature type="transmembrane region" description="Helical" evidence="11">
    <location>
        <begin position="139"/>
        <end position="157"/>
    </location>
</feature>
<evidence type="ECO:0000256" key="1">
    <source>
        <dbReference type="ARBA" id="ARBA00004429"/>
    </source>
</evidence>
<dbReference type="GO" id="GO:0006885">
    <property type="term" value="P:regulation of pH"/>
    <property type="evidence" value="ECO:0007669"/>
    <property type="project" value="UniProtKB-UniRule"/>
</dbReference>
<dbReference type="EMBL" id="WEGH01000002">
    <property type="protein sequence ID" value="MQY05470.1"/>
    <property type="molecule type" value="Genomic_DNA"/>
</dbReference>
<proteinExistence type="inferred from homology"/>
<keyword evidence="5 11" id="KW-0812">Transmembrane</keyword>
<comment type="catalytic activity">
    <reaction evidence="11">
        <text>Na(+)(in) + 2 H(+)(out) = Na(+)(out) + 2 H(+)(in)</text>
        <dbReference type="Rhea" id="RHEA:29251"/>
        <dbReference type="ChEBI" id="CHEBI:15378"/>
        <dbReference type="ChEBI" id="CHEBI:29101"/>
    </reaction>
</comment>
<evidence type="ECO:0000256" key="2">
    <source>
        <dbReference type="ARBA" id="ARBA00022448"/>
    </source>
</evidence>
<dbReference type="NCBIfam" id="TIGR00773">
    <property type="entry name" value="NhaA"/>
    <property type="match status" value="1"/>
</dbReference>
<keyword evidence="10 11" id="KW-0739">Sodium transport</keyword>
<dbReference type="Pfam" id="PF06965">
    <property type="entry name" value="Na_H_antiport_1"/>
    <property type="match status" value="1"/>
</dbReference>
<evidence type="ECO:0000256" key="6">
    <source>
        <dbReference type="ARBA" id="ARBA00022989"/>
    </source>
</evidence>
<dbReference type="RefSeq" id="WP_153533530.1">
    <property type="nucleotide sequence ID" value="NZ_WEGH01000002.1"/>
</dbReference>
<dbReference type="GO" id="GO:0015385">
    <property type="term" value="F:sodium:proton antiporter activity"/>
    <property type="evidence" value="ECO:0007669"/>
    <property type="project" value="UniProtKB-UniRule"/>
</dbReference>
<keyword evidence="3 11" id="KW-0050">Antiport</keyword>
<evidence type="ECO:0000256" key="3">
    <source>
        <dbReference type="ARBA" id="ARBA00022449"/>
    </source>
</evidence>
<comment type="subcellular location">
    <subcellularLocation>
        <location evidence="1">Cell inner membrane</location>
        <topology evidence="1">Multi-pass membrane protein</topology>
    </subcellularLocation>
    <subcellularLocation>
        <location evidence="11">Cell membrane</location>
        <topology evidence="11">Multi-pass membrane protein</topology>
    </subcellularLocation>
</comment>
<dbReference type="OrthoDB" id="117402at2"/>
<comment type="similarity">
    <text evidence="11">Belongs to the NhaA Na(+)/H(+) (TC 2.A.33) antiporter family.</text>
</comment>
<dbReference type="PANTHER" id="PTHR30341:SF0">
    <property type="entry name" value="NA(+)_H(+) ANTIPORTER NHAA"/>
    <property type="match status" value="1"/>
</dbReference>
<dbReference type="Proteomes" id="UP000487268">
    <property type="component" value="Unassembled WGS sequence"/>
</dbReference>
<feature type="transmembrane region" description="Helical" evidence="11">
    <location>
        <begin position="112"/>
        <end position="133"/>
    </location>
</feature>
<comment type="caution">
    <text evidence="12">The sequence shown here is derived from an EMBL/GenBank/DDBJ whole genome shotgun (WGS) entry which is preliminary data.</text>
</comment>
<evidence type="ECO:0000256" key="9">
    <source>
        <dbReference type="ARBA" id="ARBA00023136"/>
    </source>
</evidence>
<name>A0A7K0BWB4_9ACTN</name>
<keyword evidence="8 11" id="KW-0406">Ion transport</keyword>
<evidence type="ECO:0000256" key="11">
    <source>
        <dbReference type="HAMAP-Rule" id="MF_01844"/>
    </source>
</evidence>
<evidence type="ECO:0000256" key="7">
    <source>
        <dbReference type="ARBA" id="ARBA00023053"/>
    </source>
</evidence>
<feature type="transmembrane region" description="Helical" evidence="11">
    <location>
        <begin position="73"/>
        <end position="91"/>
    </location>
</feature>
<feature type="transmembrane region" description="Helical" evidence="11">
    <location>
        <begin position="195"/>
        <end position="211"/>
    </location>
</feature>
<keyword evidence="6 11" id="KW-1133">Transmembrane helix</keyword>
<protein>
    <recommendedName>
        <fullName evidence="11">Na(+)/H(+) antiporter NhaA</fullName>
    </recommendedName>
    <alternativeName>
        <fullName evidence="11">Sodium/proton antiporter NhaA</fullName>
    </alternativeName>
</protein>
<evidence type="ECO:0000256" key="10">
    <source>
        <dbReference type="ARBA" id="ARBA00023201"/>
    </source>
</evidence>
<gene>
    <name evidence="11 12" type="primary">nhaA</name>
    <name evidence="12" type="ORF">ACRB68_35460</name>
</gene>
<dbReference type="GO" id="GO:0005886">
    <property type="term" value="C:plasma membrane"/>
    <property type="evidence" value="ECO:0007669"/>
    <property type="project" value="UniProtKB-SubCell"/>
</dbReference>
<keyword evidence="2 11" id="KW-0813">Transport</keyword>
<evidence type="ECO:0000256" key="8">
    <source>
        <dbReference type="ARBA" id="ARBA00023065"/>
    </source>
</evidence>
<keyword evidence="13" id="KW-1185">Reference proteome</keyword>
<feature type="transmembrane region" description="Helical" evidence="11">
    <location>
        <begin position="307"/>
        <end position="333"/>
    </location>
</feature>
<dbReference type="HAMAP" id="MF_01844">
    <property type="entry name" value="NhaA"/>
    <property type="match status" value="1"/>
</dbReference>
<comment type="function">
    <text evidence="11">Na(+)/H(+) antiporter that extrudes sodium in exchange for external protons.</text>
</comment>
<evidence type="ECO:0000313" key="13">
    <source>
        <dbReference type="Proteomes" id="UP000487268"/>
    </source>
</evidence>
<organism evidence="12 13">
    <name type="scientific">Actinomadura macrotermitis</name>
    <dbReference type="NCBI Taxonomy" id="2585200"/>
    <lineage>
        <taxon>Bacteria</taxon>
        <taxon>Bacillati</taxon>
        <taxon>Actinomycetota</taxon>
        <taxon>Actinomycetes</taxon>
        <taxon>Streptosporangiales</taxon>
        <taxon>Thermomonosporaceae</taxon>
        <taxon>Actinomadura</taxon>
    </lineage>
</organism>